<dbReference type="Pfam" id="PF07525">
    <property type="entry name" value="SOCS_box"/>
    <property type="match status" value="1"/>
</dbReference>
<feature type="repeat" description="ANK" evidence="4">
    <location>
        <begin position="120"/>
        <end position="152"/>
    </location>
</feature>
<dbReference type="PROSITE" id="PS50297">
    <property type="entry name" value="ANK_REP_REGION"/>
    <property type="match status" value="5"/>
</dbReference>
<dbReference type="CDD" id="cd03723">
    <property type="entry name" value="SOCS_ASB4_ASB18"/>
    <property type="match status" value="1"/>
</dbReference>
<evidence type="ECO:0000313" key="7">
    <source>
        <dbReference type="Proteomes" id="UP001046870"/>
    </source>
</evidence>
<feature type="repeat" description="ANK" evidence="4">
    <location>
        <begin position="152"/>
        <end position="184"/>
    </location>
</feature>
<proteinExistence type="predicted"/>
<dbReference type="Pfam" id="PF12796">
    <property type="entry name" value="Ank_2"/>
    <property type="match status" value="2"/>
</dbReference>
<feature type="repeat" description="ANK" evidence="4">
    <location>
        <begin position="185"/>
        <end position="217"/>
    </location>
</feature>
<dbReference type="AlphaFoldDB" id="A0A9D3PBB5"/>
<name>A0A9D3PBB5_MEGAT</name>
<evidence type="ECO:0000313" key="6">
    <source>
        <dbReference type="EMBL" id="KAG7455272.1"/>
    </source>
</evidence>
<dbReference type="EMBL" id="JAFDVH010000024">
    <property type="protein sequence ID" value="KAG7455272.1"/>
    <property type="molecule type" value="Genomic_DNA"/>
</dbReference>
<dbReference type="SUPFAM" id="SSF48403">
    <property type="entry name" value="Ankyrin repeat"/>
    <property type="match status" value="1"/>
</dbReference>
<comment type="caution">
    <text evidence="6">The sequence shown here is derived from an EMBL/GenBank/DDBJ whole genome shotgun (WGS) entry which is preliminary data.</text>
</comment>
<keyword evidence="3 4" id="KW-0040">ANK repeat</keyword>
<dbReference type="PROSITE" id="PS50225">
    <property type="entry name" value="SOCS"/>
    <property type="match status" value="1"/>
</dbReference>
<dbReference type="InterPro" id="IPR001496">
    <property type="entry name" value="SOCS_box"/>
</dbReference>
<dbReference type="GO" id="GO:0035556">
    <property type="term" value="P:intracellular signal transduction"/>
    <property type="evidence" value="ECO:0007669"/>
    <property type="project" value="InterPro"/>
</dbReference>
<organism evidence="6 7">
    <name type="scientific">Megalops atlanticus</name>
    <name type="common">Tarpon</name>
    <name type="synonym">Clupea gigantea</name>
    <dbReference type="NCBI Taxonomy" id="7932"/>
    <lineage>
        <taxon>Eukaryota</taxon>
        <taxon>Metazoa</taxon>
        <taxon>Chordata</taxon>
        <taxon>Craniata</taxon>
        <taxon>Vertebrata</taxon>
        <taxon>Euteleostomi</taxon>
        <taxon>Actinopterygii</taxon>
        <taxon>Neopterygii</taxon>
        <taxon>Teleostei</taxon>
        <taxon>Elopiformes</taxon>
        <taxon>Megalopidae</taxon>
        <taxon>Megalops</taxon>
    </lineage>
</organism>
<keyword evidence="2" id="KW-0677">Repeat</keyword>
<dbReference type="PANTHER" id="PTHR24198">
    <property type="entry name" value="ANKYRIN REPEAT AND PROTEIN KINASE DOMAIN-CONTAINING PROTEIN"/>
    <property type="match status" value="1"/>
</dbReference>
<keyword evidence="7" id="KW-1185">Reference proteome</keyword>
<feature type="repeat" description="ANK" evidence="4">
    <location>
        <begin position="252"/>
        <end position="292"/>
    </location>
</feature>
<sequence length="467" mass="51779">MSHSSFSFTPTTLRSLRLDEDLLERQSYIKRLAAPQLSSYLLKKEARERAAAAAPPPRQAPLQVCHDLVVHNALFTGNLEAVQRLFPKGSTVNFIVESRGGDMRWVCRNVGLWSLTYEQELTTPLHIAAGRGFAECLKHLLQRGADVELSPGGTTALHEACESGQGECARLLLSYGANANAVSEDGLMPLHVCTSPESLDCAKYLLQFGATVNGRTLDEDNTPLHVAARHGLPEHVDLFLRYGAALERQNDEGNTPLNAACSHPQAAEELGHYHRVCQLLLAAGADVHAGDQDNQTPLHMACKNVNPDVVDLLLQHGASVNTMCYSGDAPMHNILKMVGYKTAQQPERIVKALLNYGSIRVWPGALPKVLKYCCISPRSIEVLMNAYDRLKITDAWVEAVPPEVFQKHREFYESLFSLAQTPRSLQHLARCKIRAHLGVHTHRVVPKLGLPTFLKNYLLLEFRDYVH</sequence>
<dbReference type="SMART" id="SM00969">
    <property type="entry name" value="SOCS_box"/>
    <property type="match status" value="1"/>
</dbReference>
<evidence type="ECO:0000256" key="3">
    <source>
        <dbReference type="ARBA" id="ARBA00023043"/>
    </source>
</evidence>
<dbReference type="InterPro" id="IPR002110">
    <property type="entry name" value="Ankyrin_rpt"/>
</dbReference>
<evidence type="ECO:0000256" key="2">
    <source>
        <dbReference type="ARBA" id="ARBA00022737"/>
    </source>
</evidence>
<reference evidence="6" key="1">
    <citation type="submission" date="2021-01" db="EMBL/GenBank/DDBJ databases">
        <authorList>
            <person name="Zahm M."/>
            <person name="Roques C."/>
            <person name="Cabau C."/>
            <person name="Klopp C."/>
            <person name="Donnadieu C."/>
            <person name="Jouanno E."/>
            <person name="Lampietro C."/>
            <person name="Louis A."/>
            <person name="Herpin A."/>
            <person name="Echchiki A."/>
            <person name="Berthelot C."/>
            <person name="Parey E."/>
            <person name="Roest-Crollius H."/>
            <person name="Braasch I."/>
            <person name="Postlethwait J."/>
            <person name="Bobe J."/>
            <person name="Montfort J."/>
            <person name="Bouchez O."/>
            <person name="Begum T."/>
            <person name="Mejri S."/>
            <person name="Adams A."/>
            <person name="Chen W.-J."/>
            <person name="Guiguen Y."/>
        </authorList>
    </citation>
    <scope>NUCLEOTIDE SEQUENCE</scope>
    <source>
        <strain evidence="6">YG-15Mar2019-1</strain>
        <tissue evidence="6">Brain</tissue>
    </source>
</reference>
<dbReference type="GO" id="GO:0005737">
    <property type="term" value="C:cytoplasm"/>
    <property type="evidence" value="ECO:0007669"/>
    <property type="project" value="TreeGrafter"/>
</dbReference>
<dbReference type="PANTHER" id="PTHR24198:SF173">
    <property type="entry name" value="ANKYRIN REPEAT AND SOCS BOX PROTEIN 10-RELATED"/>
    <property type="match status" value="1"/>
</dbReference>
<protein>
    <recommendedName>
        <fullName evidence="5">SOCS box domain-containing protein</fullName>
    </recommendedName>
</protein>
<comment type="pathway">
    <text evidence="1">Protein modification; protein ubiquitination.</text>
</comment>
<dbReference type="PROSITE" id="PS50088">
    <property type="entry name" value="ANK_REPEAT"/>
    <property type="match status" value="6"/>
</dbReference>
<gene>
    <name evidence="6" type="ORF">MATL_G00254870</name>
</gene>
<accession>A0A9D3PBB5</accession>
<dbReference type="InterPro" id="IPR036770">
    <property type="entry name" value="Ankyrin_rpt-contain_sf"/>
</dbReference>
<feature type="domain" description="SOCS box" evidence="5">
    <location>
        <begin position="422"/>
        <end position="458"/>
    </location>
</feature>
<dbReference type="Gene3D" id="1.25.40.20">
    <property type="entry name" value="Ankyrin repeat-containing domain"/>
    <property type="match status" value="3"/>
</dbReference>
<dbReference type="InterPro" id="IPR036036">
    <property type="entry name" value="SOCS_box-like_dom_sf"/>
</dbReference>
<evidence type="ECO:0000256" key="1">
    <source>
        <dbReference type="ARBA" id="ARBA00004906"/>
    </source>
</evidence>
<evidence type="ECO:0000256" key="4">
    <source>
        <dbReference type="PROSITE-ProRule" id="PRU00023"/>
    </source>
</evidence>
<evidence type="ECO:0000259" key="5">
    <source>
        <dbReference type="PROSITE" id="PS50225"/>
    </source>
</evidence>
<dbReference type="Proteomes" id="UP001046870">
    <property type="component" value="Chromosome 24"/>
</dbReference>
<dbReference type="SUPFAM" id="SSF158235">
    <property type="entry name" value="SOCS box-like"/>
    <property type="match status" value="1"/>
</dbReference>
<dbReference type="Pfam" id="PF00023">
    <property type="entry name" value="Ank"/>
    <property type="match status" value="1"/>
</dbReference>
<feature type="repeat" description="ANK" evidence="4">
    <location>
        <begin position="219"/>
        <end position="251"/>
    </location>
</feature>
<dbReference type="Gene3D" id="1.10.750.20">
    <property type="entry name" value="SOCS box"/>
    <property type="match status" value="1"/>
</dbReference>
<dbReference type="FunFam" id="1.10.750.20:FF:000001">
    <property type="entry name" value="Ankyrin repeat and SOCS box containing 1"/>
    <property type="match status" value="1"/>
</dbReference>
<dbReference type="SMART" id="SM00248">
    <property type="entry name" value="ANK"/>
    <property type="match status" value="7"/>
</dbReference>
<dbReference type="OrthoDB" id="366390at2759"/>
<feature type="repeat" description="ANK" evidence="4">
    <location>
        <begin position="293"/>
        <end position="325"/>
    </location>
</feature>
<dbReference type="PRINTS" id="PR01415">
    <property type="entry name" value="ANKYRIN"/>
</dbReference>